<dbReference type="SUPFAM" id="SSF116726">
    <property type="entry name" value="TrkA C-terminal domain-like"/>
    <property type="match status" value="2"/>
</dbReference>
<reference evidence="9" key="2">
    <citation type="journal article" date="2021" name="Sci. Rep.">
        <title>The distribution of antibiotic resistance genes in chicken gut microbiota commensals.</title>
        <authorList>
            <person name="Juricova H."/>
            <person name="Matiasovicova J."/>
            <person name="Kubasova T."/>
            <person name="Cejkova D."/>
            <person name="Rychlik I."/>
        </authorList>
    </citation>
    <scope>NUCLEOTIDE SEQUENCE</scope>
    <source>
        <strain evidence="9">An582</strain>
    </source>
</reference>
<evidence type="ECO:0000256" key="2">
    <source>
        <dbReference type="ARBA" id="ARBA00022448"/>
    </source>
</evidence>
<dbReference type="Gene3D" id="3.30.70.1450">
    <property type="entry name" value="Regulator of K+ conductance, C-terminal domain"/>
    <property type="match status" value="2"/>
</dbReference>
<keyword evidence="4" id="KW-0630">Potassium</keyword>
<dbReference type="NCBIfam" id="NF007033">
    <property type="entry name" value="PRK09496.1-5"/>
    <property type="match status" value="1"/>
</dbReference>
<dbReference type="Gene3D" id="3.40.50.720">
    <property type="entry name" value="NAD(P)-binding Rossmann-like Domain"/>
    <property type="match status" value="2"/>
</dbReference>
<keyword evidence="5" id="KW-0520">NAD</keyword>
<dbReference type="NCBIfam" id="NF007031">
    <property type="entry name" value="PRK09496.1-2"/>
    <property type="match status" value="1"/>
</dbReference>
<sequence>MKIVIIGDGKVGRKLAAQLSEEDYDIVLIDQNAGKLKEALNQMDIFCITGNGADAEVQKEADVPHADLVIACASTDELNMMSCLLAKRLGARHTIARVRNPIYYRQMGLLKEDLHLSMAVNPELAVAHEIARVLLFPDTSKVETFVKGRVELVEFPIRSDSKLKDLSLAEIYQRFQVRILVCAVKRGKDVFIPDGHTVLEEGDRIYIASTHKTLEKFFAALGRRVDKVKNVMICGGGSVSFYLASQLQHARMHIKIIEKDYARCEQLTELLPETTVIHGDATDHALLLEEGIEDADAMVALTGMDEENIILGLFAKTKNVPKIIVKVNEDSRAQMVEGMGIDSIVSAKGVTADAILSYVRARKKSLKSANVETLYRLVGERVEALEFIIREECEYTGVPLKDLETKPEYLIACIGRKGKIIIPSGEDYMQVGDSVVVVTTKRGTEDLREILVRQR</sequence>
<dbReference type="SUPFAM" id="SSF51735">
    <property type="entry name" value="NAD(P)-binding Rossmann-fold domains"/>
    <property type="match status" value="2"/>
</dbReference>
<feature type="domain" description="RCK C-terminal" evidence="8">
    <location>
        <begin position="140"/>
        <end position="223"/>
    </location>
</feature>
<accession>A0A939BI02</accession>
<dbReference type="GO" id="GO:0005886">
    <property type="term" value="C:plasma membrane"/>
    <property type="evidence" value="ECO:0007669"/>
    <property type="project" value="InterPro"/>
</dbReference>
<dbReference type="PANTHER" id="PTHR43833">
    <property type="entry name" value="POTASSIUM CHANNEL PROTEIN 2-RELATED-RELATED"/>
    <property type="match status" value="1"/>
</dbReference>
<evidence type="ECO:0000313" key="9">
    <source>
        <dbReference type="EMBL" id="MBM6949406.1"/>
    </source>
</evidence>
<evidence type="ECO:0000256" key="3">
    <source>
        <dbReference type="ARBA" id="ARBA00022538"/>
    </source>
</evidence>
<dbReference type="Pfam" id="PF02080">
    <property type="entry name" value="TrkA_C"/>
    <property type="match status" value="2"/>
</dbReference>
<dbReference type="GO" id="GO:0015079">
    <property type="term" value="F:potassium ion transmembrane transporter activity"/>
    <property type="evidence" value="ECO:0007669"/>
    <property type="project" value="InterPro"/>
</dbReference>
<feature type="domain" description="RCK N-terminal" evidence="7">
    <location>
        <begin position="1"/>
        <end position="124"/>
    </location>
</feature>
<dbReference type="Pfam" id="PF02254">
    <property type="entry name" value="TrkA_N"/>
    <property type="match status" value="2"/>
</dbReference>
<feature type="domain" description="RCK C-terminal" evidence="8">
    <location>
        <begin position="372"/>
        <end position="453"/>
    </location>
</feature>
<name>A0A939BI02_9CLOT</name>
<dbReference type="PRINTS" id="PR00335">
    <property type="entry name" value="KUPTAKETRKA"/>
</dbReference>
<dbReference type="NCBIfam" id="NF007039">
    <property type="entry name" value="PRK09496.3-2"/>
    <property type="match status" value="1"/>
</dbReference>
<dbReference type="InterPro" id="IPR003148">
    <property type="entry name" value="RCK_N"/>
</dbReference>
<dbReference type="InterPro" id="IPR036291">
    <property type="entry name" value="NAD(P)-bd_dom_sf"/>
</dbReference>
<evidence type="ECO:0000256" key="5">
    <source>
        <dbReference type="ARBA" id="ARBA00023027"/>
    </source>
</evidence>
<protein>
    <recommendedName>
        <fullName evidence="1">Trk system potassium uptake protein TrkA</fullName>
    </recommendedName>
</protein>
<dbReference type="NCBIfam" id="NF007041">
    <property type="entry name" value="PRK09496.3-4"/>
    <property type="match status" value="1"/>
</dbReference>
<dbReference type="AlphaFoldDB" id="A0A939BI02"/>
<dbReference type="Proteomes" id="UP000705508">
    <property type="component" value="Unassembled WGS sequence"/>
</dbReference>
<keyword evidence="2" id="KW-0813">Transport</keyword>
<comment type="caution">
    <text evidence="9">The sequence shown here is derived from an EMBL/GenBank/DDBJ whole genome shotgun (WGS) entry which is preliminary data.</text>
</comment>
<dbReference type="RefSeq" id="WP_204907405.1">
    <property type="nucleotide sequence ID" value="NZ_JACJKS010000026.1"/>
</dbReference>
<gene>
    <name evidence="9" type="primary">trkA</name>
    <name evidence="9" type="ORF">H6A20_12255</name>
</gene>
<evidence type="ECO:0000313" key="10">
    <source>
        <dbReference type="Proteomes" id="UP000705508"/>
    </source>
</evidence>
<dbReference type="InterPro" id="IPR006037">
    <property type="entry name" value="RCK_C"/>
</dbReference>
<feature type="domain" description="RCK N-terminal" evidence="7">
    <location>
        <begin position="228"/>
        <end position="345"/>
    </location>
</feature>
<dbReference type="InterPro" id="IPR036721">
    <property type="entry name" value="RCK_C_sf"/>
</dbReference>
<dbReference type="PROSITE" id="PS51201">
    <property type="entry name" value="RCK_N"/>
    <property type="match status" value="2"/>
</dbReference>
<evidence type="ECO:0000256" key="6">
    <source>
        <dbReference type="ARBA" id="ARBA00023065"/>
    </source>
</evidence>
<evidence type="ECO:0000256" key="1">
    <source>
        <dbReference type="ARBA" id="ARBA00017378"/>
    </source>
</evidence>
<evidence type="ECO:0000259" key="7">
    <source>
        <dbReference type="PROSITE" id="PS51201"/>
    </source>
</evidence>
<proteinExistence type="predicted"/>
<keyword evidence="3" id="KW-0633">Potassium transport</keyword>
<keyword evidence="6" id="KW-0406">Ion transport</keyword>
<dbReference type="InterPro" id="IPR006036">
    <property type="entry name" value="K_uptake_TrkA"/>
</dbReference>
<evidence type="ECO:0000256" key="4">
    <source>
        <dbReference type="ARBA" id="ARBA00022958"/>
    </source>
</evidence>
<dbReference type="PROSITE" id="PS51202">
    <property type="entry name" value="RCK_C"/>
    <property type="match status" value="2"/>
</dbReference>
<evidence type="ECO:0000259" key="8">
    <source>
        <dbReference type="PROSITE" id="PS51202"/>
    </source>
</evidence>
<dbReference type="EMBL" id="JACJKS010000026">
    <property type="protein sequence ID" value="MBM6949406.1"/>
    <property type="molecule type" value="Genomic_DNA"/>
</dbReference>
<organism evidence="9 10">
    <name type="scientific">Mordavella massiliensis</name>
    <dbReference type="NCBI Taxonomy" id="1871024"/>
    <lineage>
        <taxon>Bacteria</taxon>
        <taxon>Bacillati</taxon>
        <taxon>Bacillota</taxon>
        <taxon>Clostridia</taxon>
        <taxon>Eubacteriales</taxon>
        <taxon>Clostridiaceae</taxon>
        <taxon>Mordavella</taxon>
    </lineage>
</organism>
<reference evidence="9" key="1">
    <citation type="submission" date="2020-08" db="EMBL/GenBank/DDBJ databases">
        <authorList>
            <person name="Cejkova D."/>
            <person name="Kubasova T."/>
            <person name="Jahodarova E."/>
            <person name="Rychlik I."/>
        </authorList>
    </citation>
    <scope>NUCLEOTIDE SEQUENCE</scope>
    <source>
        <strain evidence="9">An582</strain>
    </source>
</reference>
<dbReference type="InterPro" id="IPR050721">
    <property type="entry name" value="Trk_Ktr_HKT_K-transport"/>
</dbReference>
<dbReference type="PANTHER" id="PTHR43833:SF5">
    <property type="entry name" value="TRK SYSTEM POTASSIUM UPTAKE PROTEIN TRKA"/>
    <property type="match status" value="1"/>
</dbReference>